<feature type="compositionally biased region" description="Basic and acidic residues" evidence="1">
    <location>
        <begin position="97"/>
        <end position="107"/>
    </location>
</feature>
<evidence type="ECO:0000313" key="3">
    <source>
        <dbReference type="Proteomes" id="UP001293254"/>
    </source>
</evidence>
<name>A0AAE1XZT8_9LAMI</name>
<feature type="compositionally biased region" description="Basic and acidic residues" evidence="1">
    <location>
        <begin position="1"/>
        <end position="10"/>
    </location>
</feature>
<organism evidence="2 3">
    <name type="scientific">Sesamum alatum</name>
    <dbReference type="NCBI Taxonomy" id="300844"/>
    <lineage>
        <taxon>Eukaryota</taxon>
        <taxon>Viridiplantae</taxon>
        <taxon>Streptophyta</taxon>
        <taxon>Embryophyta</taxon>
        <taxon>Tracheophyta</taxon>
        <taxon>Spermatophyta</taxon>
        <taxon>Magnoliopsida</taxon>
        <taxon>eudicotyledons</taxon>
        <taxon>Gunneridae</taxon>
        <taxon>Pentapetalae</taxon>
        <taxon>asterids</taxon>
        <taxon>lamiids</taxon>
        <taxon>Lamiales</taxon>
        <taxon>Pedaliaceae</taxon>
        <taxon>Sesamum</taxon>
    </lineage>
</organism>
<evidence type="ECO:0000256" key="1">
    <source>
        <dbReference type="SAM" id="MobiDB-lite"/>
    </source>
</evidence>
<dbReference type="Proteomes" id="UP001293254">
    <property type="component" value="Unassembled WGS sequence"/>
</dbReference>
<evidence type="ECO:0000313" key="2">
    <source>
        <dbReference type="EMBL" id="KAK4420999.1"/>
    </source>
</evidence>
<feature type="compositionally biased region" description="Basic and acidic residues" evidence="1">
    <location>
        <begin position="20"/>
        <end position="33"/>
    </location>
</feature>
<reference evidence="2" key="2">
    <citation type="journal article" date="2024" name="Plant">
        <title>Genomic evolution and insights into agronomic trait innovations of Sesamum species.</title>
        <authorList>
            <person name="Miao H."/>
            <person name="Wang L."/>
            <person name="Qu L."/>
            <person name="Liu H."/>
            <person name="Sun Y."/>
            <person name="Le M."/>
            <person name="Wang Q."/>
            <person name="Wei S."/>
            <person name="Zheng Y."/>
            <person name="Lin W."/>
            <person name="Duan Y."/>
            <person name="Cao H."/>
            <person name="Xiong S."/>
            <person name="Wang X."/>
            <person name="Wei L."/>
            <person name="Li C."/>
            <person name="Ma Q."/>
            <person name="Ju M."/>
            <person name="Zhao R."/>
            <person name="Li G."/>
            <person name="Mu C."/>
            <person name="Tian Q."/>
            <person name="Mei H."/>
            <person name="Zhang T."/>
            <person name="Gao T."/>
            <person name="Zhang H."/>
        </authorList>
    </citation>
    <scope>NUCLEOTIDE SEQUENCE</scope>
    <source>
        <strain evidence="2">3651</strain>
    </source>
</reference>
<dbReference type="AlphaFoldDB" id="A0AAE1XZT8"/>
<accession>A0AAE1XZT8</accession>
<reference evidence="2" key="1">
    <citation type="submission" date="2020-06" db="EMBL/GenBank/DDBJ databases">
        <authorList>
            <person name="Li T."/>
            <person name="Hu X."/>
            <person name="Zhang T."/>
            <person name="Song X."/>
            <person name="Zhang H."/>
            <person name="Dai N."/>
            <person name="Sheng W."/>
            <person name="Hou X."/>
            <person name="Wei L."/>
        </authorList>
    </citation>
    <scope>NUCLEOTIDE SEQUENCE</scope>
    <source>
        <strain evidence="2">3651</strain>
        <tissue evidence="2">Leaf</tissue>
    </source>
</reference>
<proteinExistence type="predicted"/>
<keyword evidence="3" id="KW-1185">Reference proteome</keyword>
<sequence length="188" mass="20584">MRDPADRSLGRPELSYGSWRMRDPGRGGPRRDLLANARPLGQDGPKRNLLVDARPLGRGGPGRDNCLESSHGSWKMRGPGRGKSSSCPGRGGPGRNLLEEARPDSRQRLQLARGGSGRGARRTWARAKGKRSRLGLLDALLGIGATYHMRWISNPGQNDGKVSMSSSRDVTPHHTRGFSCIVEHKMLY</sequence>
<comment type="caution">
    <text evidence="2">The sequence shown here is derived from an EMBL/GenBank/DDBJ whole genome shotgun (WGS) entry which is preliminary data.</text>
</comment>
<feature type="region of interest" description="Disordered" evidence="1">
    <location>
        <begin position="1"/>
        <end position="123"/>
    </location>
</feature>
<gene>
    <name evidence="2" type="ORF">Salat_2050400</name>
</gene>
<dbReference type="EMBL" id="JACGWO010000008">
    <property type="protein sequence ID" value="KAK4420999.1"/>
    <property type="molecule type" value="Genomic_DNA"/>
</dbReference>
<protein>
    <submittedName>
        <fullName evidence="2">Uncharacterized protein</fullName>
    </submittedName>
</protein>